<protein>
    <submittedName>
        <fullName evidence="1">Uncharacterized protein</fullName>
    </submittedName>
</protein>
<proteinExistence type="predicted"/>
<gene>
    <name evidence="1" type="ORF">J2Z20_002037</name>
</gene>
<keyword evidence="2" id="KW-1185">Reference proteome</keyword>
<evidence type="ECO:0000313" key="1">
    <source>
        <dbReference type="EMBL" id="MBP1937144.1"/>
    </source>
</evidence>
<dbReference type="Proteomes" id="UP001519273">
    <property type="component" value="Unassembled WGS sequence"/>
</dbReference>
<accession>A0ABS4H3P6</accession>
<comment type="caution">
    <text evidence="1">The sequence shown here is derived from an EMBL/GenBank/DDBJ whole genome shotgun (WGS) entry which is preliminary data.</text>
</comment>
<evidence type="ECO:0000313" key="2">
    <source>
        <dbReference type="Proteomes" id="UP001519273"/>
    </source>
</evidence>
<sequence>MIKDQQECIPDGLIFTYFIRETLKTVCRIDHVHE</sequence>
<dbReference type="EMBL" id="JAGGKP010000004">
    <property type="protein sequence ID" value="MBP1937144.1"/>
    <property type="molecule type" value="Genomic_DNA"/>
</dbReference>
<reference evidence="1 2" key="1">
    <citation type="submission" date="2021-03" db="EMBL/GenBank/DDBJ databases">
        <title>Genomic Encyclopedia of Type Strains, Phase IV (KMG-IV): sequencing the most valuable type-strain genomes for metagenomic binning, comparative biology and taxonomic classification.</title>
        <authorList>
            <person name="Goeker M."/>
        </authorList>
    </citation>
    <scope>NUCLEOTIDE SEQUENCE [LARGE SCALE GENOMIC DNA]</scope>
    <source>
        <strain evidence="1 2">DSM 23491</strain>
    </source>
</reference>
<name>A0ABS4H3P6_9BACL</name>
<organism evidence="1 2">
    <name type="scientific">Paenibacillus sediminis</name>
    <dbReference type="NCBI Taxonomy" id="664909"/>
    <lineage>
        <taxon>Bacteria</taxon>
        <taxon>Bacillati</taxon>
        <taxon>Bacillota</taxon>
        <taxon>Bacilli</taxon>
        <taxon>Bacillales</taxon>
        <taxon>Paenibacillaceae</taxon>
        <taxon>Paenibacillus</taxon>
    </lineage>
</organism>